<feature type="compositionally biased region" description="Gly residues" evidence="1">
    <location>
        <begin position="585"/>
        <end position="596"/>
    </location>
</feature>
<evidence type="ECO:0000313" key="2">
    <source>
        <dbReference type="EMBL" id="KAF2230410.1"/>
    </source>
</evidence>
<proteinExistence type="predicted"/>
<dbReference type="OrthoDB" id="5405297at2759"/>
<feature type="compositionally biased region" description="Low complexity" evidence="1">
    <location>
        <begin position="493"/>
        <end position="512"/>
    </location>
</feature>
<dbReference type="AlphaFoldDB" id="A0A6A6GY63"/>
<evidence type="ECO:0000256" key="1">
    <source>
        <dbReference type="SAM" id="MobiDB-lite"/>
    </source>
</evidence>
<feature type="region of interest" description="Disordered" evidence="1">
    <location>
        <begin position="445"/>
        <end position="465"/>
    </location>
</feature>
<dbReference type="EMBL" id="ML991842">
    <property type="protein sequence ID" value="KAF2230410.1"/>
    <property type="molecule type" value="Genomic_DNA"/>
</dbReference>
<feature type="compositionally biased region" description="Polar residues" evidence="1">
    <location>
        <begin position="446"/>
        <end position="465"/>
    </location>
</feature>
<feature type="compositionally biased region" description="Basic residues" evidence="1">
    <location>
        <begin position="1"/>
        <end position="11"/>
    </location>
</feature>
<feature type="compositionally biased region" description="Pro residues" evidence="1">
    <location>
        <begin position="17"/>
        <end position="27"/>
    </location>
</feature>
<reference evidence="2" key="1">
    <citation type="journal article" date="2020" name="Stud. Mycol.">
        <title>101 Dothideomycetes genomes: a test case for predicting lifestyles and emergence of pathogens.</title>
        <authorList>
            <person name="Haridas S."/>
            <person name="Albert R."/>
            <person name="Binder M."/>
            <person name="Bloem J."/>
            <person name="Labutti K."/>
            <person name="Salamov A."/>
            <person name="Andreopoulos B."/>
            <person name="Baker S."/>
            <person name="Barry K."/>
            <person name="Bills G."/>
            <person name="Bluhm B."/>
            <person name="Cannon C."/>
            <person name="Castanera R."/>
            <person name="Culley D."/>
            <person name="Daum C."/>
            <person name="Ezra D."/>
            <person name="Gonzalez J."/>
            <person name="Henrissat B."/>
            <person name="Kuo A."/>
            <person name="Liang C."/>
            <person name="Lipzen A."/>
            <person name="Lutzoni F."/>
            <person name="Magnuson J."/>
            <person name="Mondo S."/>
            <person name="Nolan M."/>
            <person name="Ohm R."/>
            <person name="Pangilinan J."/>
            <person name="Park H.-J."/>
            <person name="Ramirez L."/>
            <person name="Alfaro M."/>
            <person name="Sun H."/>
            <person name="Tritt A."/>
            <person name="Yoshinaga Y."/>
            <person name="Zwiers L.-H."/>
            <person name="Turgeon B."/>
            <person name="Goodwin S."/>
            <person name="Spatafora J."/>
            <person name="Crous P."/>
            <person name="Grigoriev I."/>
        </authorList>
    </citation>
    <scope>NUCLEOTIDE SEQUENCE</scope>
    <source>
        <strain evidence="2">Tuck. ex Michener</strain>
    </source>
</reference>
<feature type="compositionally biased region" description="Basic and acidic residues" evidence="1">
    <location>
        <begin position="625"/>
        <end position="641"/>
    </location>
</feature>
<evidence type="ECO:0000313" key="3">
    <source>
        <dbReference type="Proteomes" id="UP000800092"/>
    </source>
</evidence>
<keyword evidence="3" id="KW-1185">Reference proteome</keyword>
<feature type="region of interest" description="Disordered" evidence="1">
    <location>
        <begin position="1"/>
        <end position="41"/>
    </location>
</feature>
<feature type="region of interest" description="Disordered" evidence="1">
    <location>
        <begin position="493"/>
        <end position="519"/>
    </location>
</feature>
<accession>A0A6A6GY63</accession>
<dbReference type="Gene3D" id="1.20.1280.50">
    <property type="match status" value="1"/>
</dbReference>
<dbReference type="Gene3D" id="3.80.10.10">
    <property type="entry name" value="Ribonuclease Inhibitor"/>
    <property type="match status" value="1"/>
</dbReference>
<feature type="region of interest" description="Disordered" evidence="1">
    <location>
        <begin position="561"/>
        <end position="641"/>
    </location>
</feature>
<gene>
    <name evidence="2" type="ORF">EV356DRAFT_473666</name>
</gene>
<name>A0A6A6GY63_VIRVR</name>
<dbReference type="SUPFAM" id="SSF52047">
    <property type="entry name" value="RNI-like"/>
    <property type="match status" value="1"/>
</dbReference>
<dbReference type="InterPro" id="IPR032675">
    <property type="entry name" value="LRR_dom_sf"/>
</dbReference>
<sequence length="641" mass="69113">MGFLKHFRSRSKLNQQPPAPAYPPSPPYSSASVGNSSSKPPPRLPHRVLETLFSYICPHVEDQTYEVSERSMIGDGCPLCDLRDLANCAQVCREWYAVAQRLLYGSVRIDAVHYCELEEILCEKRRQRSRKQSNSADPPALRLQLFTRTVRESRQLAQVVHLLKLPYMTRESCKVELARAVSVLPNLLYVDLPEGFFTNDPLCLALRQELQASCPEIRKMKYESGSEQALELLANGLWPNIEVLELAHLAIEPGALRMVLASLTALRELKIADIASLDDSVFHTSPALPPFPALQKLSLARIPRITHTGLIEYISNPQDPFIRDTLTNLSLIHMPSISTANLHAILSSAPRLTTLTFESNVSRSLPLEPIPPLSSRTLQTIYFELTSDTSPPQHSLLKDPTESHYAYLTSSLHANALPSLRKLYVRSPTFADSLLLAPPIRPFATHETSNNPRHSNSNPFLSSPSAAPAGFSHPLEVYSKGLDELDWVYTSVAPPSAPGRPSSRSGDRPLSSFTAQLGPQWGGDARKSVVVGNGFGGFLAVPLDEAGGAAGIAGAGAGVGGGGGAGRPSSSGGYGANRMSSVSSGSGGSGGSGGGLLSPPAVFGHRPRTGSLGRFNLPGFGGGEGVKEKLDKRATRADLWR</sequence>
<protein>
    <submittedName>
        <fullName evidence="2">Uncharacterized protein</fullName>
    </submittedName>
</protein>
<organism evidence="2 3">
    <name type="scientific">Viridothelium virens</name>
    <name type="common">Speckled blister lichen</name>
    <name type="synonym">Trypethelium virens</name>
    <dbReference type="NCBI Taxonomy" id="1048519"/>
    <lineage>
        <taxon>Eukaryota</taxon>
        <taxon>Fungi</taxon>
        <taxon>Dikarya</taxon>
        <taxon>Ascomycota</taxon>
        <taxon>Pezizomycotina</taxon>
        <taxon>Dothideomycetes</taxon>
        <taxon>Dothideomycetes incertae sedis</taxon>
        <taxon>Trypetheliales</taxon>
        <taxon>Trypetheliaceae</taxon>
        <taxon>Viridothelium</taxon>
    </lineage>
</organism>
<dbReference type="Proteomes" id="UP000800092">
    <property type="component" value="Unassembled WGS sequence"/>
</dbReference>